<dbReference type="EMBL" id="CAJOBA010003356">
    <property type="protein sequence ID" value="CAF3679200.1"/>
    <property type="molecule type" value="Genomic_DNA"/>
</dbReference>
<dbReference type="EMBL" id="CAJOBC010000986">
    <property type="protein sequence ID" value="CAF3645281.1"/>
    <property type="molecule type" value="Genomic_DNA"/>
</dbReference>
<evidence type="ECO:0000313" key="3">
    <source>
        <dbReference type="EMBL" id="CAF0898021.1"/>
    </source>
</evidence>
<dbReference type="AlphaFoldDB" id="A0A813WHF5"/>
<reference evidence="2" key="1">
    <citation type="submission" date="2021-02" db="EMBL/GenBank/DDBJ databases">
        <authorList>
            <person name="Nowell W R."/>
        </authorList>
    </citation>
    <scope>NUCLEOTIDE SEQUENCE</scope>
</reference>
<dbReference type="InterPro" id="IPR001810">
    <property type="entry name" value="F-box_dom"/>
</dbReference>
<feature type="domain" description="F-box" evidence="1">
    <location>
        <begin position="11"/>
        <end position="56"/>
    </location>
</feature>
<dbReference type="PROSITE" id="PS50181">
    <property type="entry name" value="FBOX"/>
    <property type="match status" value="1"/>
</dbReference>
<evidence type="ECO:0000313" key="6">
    <source>
        <dbReference type="Proteomes" id="UP000663829"/>
    </source>
</evidence>
<dbReference type="EMBL" id="CAJNOK010003355">
    <property type="protein sequence ID" value="CAF0898021.1"/>
    <property type="molecule type" value="Genomic_DNA"/>
</dbReference>
<dbReference type="Proteomes" id="UP000682733">
    <property type="component" value="Unassembled WGS sequence"/>
</dbReference>
<keyword evidence="6" id="KW-1185">Reference proteome</keyword>
<evidence type="ECO:0000313" key="4">
    <source>
        <dbReference type="EMBL" id="CAF3645281.1"/>
    </source>
</evidence>
<evidence type="ECO:0000313" key="5">
    <source>
        <dbReference type="EMBL" id="CAF3679200.1"/>
    </source>
</evidence>
<evidence type="ECO:0000313" key="2">
    <source>
        <dbReference type="EMBL" id="CAF0857515.1"/>
    </source>
</evidence>
<protein>
    <recommendedName>
        <fullName evidence="1">F-box domain-containing protein</fullName>
    </recommendedName>
</protein>
<evidence type="ECO:0000259" key="1">
    <source>
        <dbReference type="PROSITE" id="PS50181"/>
    </source>
</evidence>
<proteinExistence type="predicted"/>
<dbReference type="Proteomes" id="UP000663829">
    <property type="component" value="Unassembled WGS sequence"/>
</dbReference>
<gene>
    <name evidence="2" type="ORF">GPM918_LOCUS6408</name>
    <name evidence="3" type="ORF">OVA965_LOCUS9474</name>
    <name evidence="4" type="ORF">SRO942_LOCUS6412</name>
    <name evidence="5" type="ORF">TMI583_LOCUS9470</name>
</gene>
<comment type="caution">
    <text evidence="2">The sequence shown here is derived from an EMBL/GenBank/DDBJ whole genome shotgun (WGS) entry which is preliminary data.</text>
</comment>
<organism evidence="2 6">
    <name type="scientific">Didymodactylos carnosus</name>
    <dbReference type="NCBI Taxonomy" id="1234261"/>
    <lineage>
        <taxon>Eukaryota</taxon>
        <taxon>Metazoa</taxon>
        <taxon>Spiralia</taxon>
        <taxon>Gnathifera</taxon>
        <taxon>Rotifera</taxon>
        <taxon>Eurotatoria</taxon>
        <taxon>Bdelloidea</taxon>
        <taxon>Philodinida</taxon>
        <taxon>Philodinidae</taxon>
        <taxon>Didymodactylos</taxon>
    </lineage>
</organism>
<dbReference type="EMBL" id="CAJNOQ010000985">
    <property type="protein sequence ID" value="CAF0857515.1"/>
    <property type="molecule type" value="Genomic_DNA"/>
</dbReference>
<dbReference type="Proteomes" id="UP000681722">
    <property type="component" value="Unassembled WGS sequence"/>
</dbReference>
<sequence length="587" mass="69448">MSQEFIRNCQISTIEYLPNELYLWIFSYLKPNDILYSFFNLNYRFQRLIEPYFYSIDLTNISYTLYNTFIRTIFPSVYVQHNHTLQLGGNACCSSIFIEELFTFKYLKLKSLSLTNVFSATSISSYLQTIRTLKEFNIKLDLHFSLNKTKESFFEDLLRNIFVNNCELEKCSIDISLWPIFPSFPLELQPCWTLKQLTIHLAHCSSQIITLLTLVPNIEYLYIKQHIGCRDKRTNETNDMKNMEIINVSKLKVFSFQTLLLSSLDGLFIECLLTKLKKLEELTLIISEYNTPNNWFDGNYLTSTFLNKLKYLEKFQFYFQDTNFQLNFFNPDLIISTFNTDFWLSRQLSVGCHIHLNKVCAVYSLPYGCITDLPSFSDGLLNCRFNNVIRRNNVWKNVTSVQILNSLSKETFTLLNTTFKSVNSLTIFNYNHEKIDTNCKIQLIQELLSSTPNLQSLEIFTKLLLDISPNSCYPKIVELSLIKNTNDINFNLLSTYFPHIKRFLLTIVNEYQSYIDSISNDLDFTLNVWLKQQQQHLMYVDIRTRNHSKEILFTQRQTQITKMIVEKYLNNREFHLEMSKKRLRLWL</sequence>
<dbReference type="OrthoDB" id="10077344at2759"/>
<accession>A0A813WHF5</accession>
<dbReference type="Proteomes" id="UP000677228">
    <property type="component" value="Unassembled WGS sequence"/>
</dbReference>
<name>A0A813WHF5_9BILA</name>